<protein>
    <submittedName>
        <fullName evidence="1">Uncharacterized protein</fullName>
    </submittedName>
</protein>
<accession>A0ACD4B3T5</accession>
<evidence type="ECO:0000313" key="1">
    <source>
        <dbReference type="EMBL" id="UTT52320.1"/>
    </source>
</evidence>
<proteinExistence type="predicted"/>
<dbReference type="EMBL" id="CP101471">
    <property type="protein sequence ID" value="UTT52320.1"/>
    <property type="molecule type" value="Genomic_DNA"/>
</dbReference>
<evidence type="ECO:0000313" key="2">
    <source>
        <dbReference type="Proteomes" id="UP001060245"/>
    </source>
</evidence>
<dbReference type="Proteomes" id="UP001060245">
    <property type="component" value="Chromosome"/>
</dbReference>
<name>A0ACD4B3T5_MICMQ</name>
<keyword evidence="2" id="KW-1185">Reference proteome</keyword>
<organism evidence="1 2">
    <name type="scientific">Microbacterium maritypicum</name>
    <name type="common">Microbacterium liquefaciens</name>
    <dbReference type="NCBI Taxonomy" id="33918"/>
    <lineage>
        <taxon>Bacteria</taxon>
        <taxon>Bacillati</taxon>
        <taxon>Actinomycetota</taxon>
        <taxon>Actinomycetes</taxon>
        <taxon>Micrococcales</taxon>
        <taxon>Microbacteriaceae</taxon>
        <taxon>Microbacterium</taxon>
    </lineage>
</organism>
<gene>
    <name evidence="1" type="ORF">NMQ05_14735</name>
</gene>
<reference evidence="1" key="1">
    <citation type="submission" date="2022-07" db="EMBL/GenBank/DDBJ databases">
        <title>Complete genome of DND4.</title>
        <authorList>
            <person name="Cao G."/>
        </authorList>
    </citation>
    <scope>NUCLEOTIDE SEQUENCE</scope>
    <source>
        <strain evidence="1">DND4</strain>
    </source>
</reference>
<sequence>MSVIDEALGTDKTKTIGADKFPLDELIARQAEYLRSIEPVEVDVIVGEQPVKLFVPFMHPNEFDELANRNPPHRFGAVDIPLWFDLEGVTSSYPGITVVSDGVEDDLFRVRDQEAVYCWPELYKVLSPEDRQSARMAVWALHVWAPDQQRKNAAAKKSEGATNG</sequence>